<gene>
    <name evidence="1" type="ORF">NECAME_16562</name>
</gene>
<reference evidence="2" key="1">
    <citation type="journal article" date="2014" name="Nat. Genet.">
        <title>Genome of the human hookworm Necator americanus.</title>
        <authorList>
            <person name="Tang Y.T."/>
            <person name="Gao X."/>
            <person name="Rosa B.A."/>
            <person name="Abubucker S."/>
            <person name="Hallsworth-Pepin K."/>
            <person name="Martin J."/>
            <person name="Tyagi R."/>
            <person name="Heizer E."/>
            <person name="Zhang X."/>
            <person name="Bhonagiri-Palsikar V."/>
            <person name="Minx P."/>
            <person name="Warren W.C."/>
            <person name="Wang Q."/>
            <person name="Zhan B."/>
            <person name="Hotez P.J."/>
            <person name="Sternberg P.W."/>
            <person name="Dougall A."/>
            <person name="Gaze S.T."/>
            <person name="Mulvenna J."/>
            <person name="Sotillo J."/>
            <person name="Ranganathan S."/>
            <person name="Rabelo E.M."/>
            <person name="Wilson R.K."/>
            <person name="Felgner P.L."/>
            <person name="Bethony J."/>
            <person name="Hawdon J.M."/>
            <person name="Gasser R.B."/>
            <person name="Loukas A."/>
            <person name="Mitreva M."/>
        </authorList>
    </citation>
    <scope>NUCLEOTIDE SEQUENCE [LARGE SCALE GENOMIC DNA]</scope>
</reference>
<keyword evidence="2" id="KW-1185">Reference proteome</keyword>
<accession>W2TVU2</accession>
<sequence length="117" mass="13435">MNFWRALVSDNLALSPTAAPLNPRRIHEFITKSNSEHHVVRLWLGRAGNLSNVDTQNSGVPKRKALLAVIRKTSEFLEISIPDFSMEAVVMWKILRDLLYFQEIIFEIEESAAIMRI</sequence>
<protein>
    <submittedName>
        <fullName evidence="1">Uncharacterized protein</fullName>
    </submittedName>
</protein>
<name>W2TVU2_NECAM</name>
<organism evidence="1 2">
    <name type="scientific">Necator americanus</name>
    <name type="common">Human hookworm</name>
    <dbReference type="NCBI Taxonomy" id="51031"/>
    <lineage>
        <taxon>Eukaryota</taxon>
        <taxon>Metazoa</taxon>
        <taxon>Ecdysozoa</taxon>
        <taxon>Nematoda</taxon>
        <taxon>Chromadorea</taxon>
        <taxon>Rhabditida</taxon>
        <taxon>Rhabditina</taxon>
        <taxon>Rhabditomorpha</taxon>
        <taxon>Strongyloidea</taxon>
        <taxon>Ancylostomatidae</taxon>
        <taxon>Bunostominae</taxon>
        <taxon>Necator</taxon>
    </lineage>
</organism>
<evidence type="ECO:0000313" key="2">
    <source>
        <dbReference type="Proteomes" id="UP000053676"/>
    </source>
</evidence>
<evidence type="ECO:0000313" key="1">
    <source>
        <dbReference type="EMBL" id="ETN85943.1"/>
    </source>
</evidence>
<dbReference type="EMBL" id="KI657632">
    <property type="protein sequence ID" value="ETN85943.1"/>
    <property type="molecule type" value="Genomic_DNA"/>
</dbReference>
<dbReference type="KEGG" id="nai:NECAME_16562"/>
<dbReference type="Proteomes" id="UP000053676">
    <property type="component" value="Unassembled WGS sequence"/>
</dbReference>
<dbReference type="AlphaFoldDB" id="W2TVU2"/>
<proteinExistence type="predicted"/>